<sequence length="356" mass="39155">MRLYLDLSQFLLLAVIVTDSVVLSMICDTNAHSDLPQGKCTILSKTPVRNDSNLGVDGWGYECPLGLICIPASWQVKWYIGAYYMDTGGYFRSSLTKPPTFQGLSMYVKDKNNARPDGFDIKHEDGRLIVTVDAGRPFTVGCKVTVCKREPDYGPATEEPTTKERSTTKPVPIPTTQRRTTRSEPQTTVRPTTRPTTTVRPTTRPTTTVSPTTRPTTTVRPTTKPIPHPTQKPVPPARPKPITRKHTSITQALVKFSTSSPTTLFPGPDNADDTVAATAEMQTSHTVTIAVSVVVTIFIVTLIALAVLYHYGFLGRSAILDLYAERLRARFSSRDPETFRPTGESEPLRTTSSPAS</sequence>
<dbReference type="InterPro" id="IPR022022">
    <property type="entry name" value="M04gp34-like"/>
</dbReference>
<protein>
    <submittedName>
        <fullName evidence="3">M08 protein</fullName>
    </submittedName>
</protein>
<reference evidence="3 4" key="2">
    <citation type="journal article" date="2008" name="J. Virol.">
        <title>Laboratory strains of murine cytomegalovirus are genetically similar to but phenotypically distinct from wild strains of virus.</title>
        <authorList>
            <person name="Smith L.M."/>
            <person name="McWhorter A.R."/>
            <person name="Masters L.L."/>
            <person name="Shellam G.R."/>
            <person name="Redwood A.J."/>
        </authorList>
    </citation>
    <scope>NUCLEOTIDE SEQUENCE [LARGE SCALE GENOMIC DNA]</scope>
    <source>
        <strain evidence="3">K181</strain>
    </source>
</reference>
<name>A8E1I9_MUHVK</name>
<dbReference type="Pfam" id="PF12216">
    <property type="entry name" value="m04gp34like"/>
    <property type="match status" value="1"/>
</dbReference>
<evidence type="ECO:0000256" key="2">
    <source>
        <dbReference type="SAM" id="Phobius"/>
    </source>
</evidence>
<evidence type="ECO:0000256" key="1">
    <source>
        <dbReference type="SAM" id="MobiDB-lite"/>
    </source>
</evidence>
<feature type="transmembrane region" description="Helical" evidence="2">
    <location>
        <begin position="287"/>
        <end position="309"/>
    </location>
</feature>
<organism evidence="3 4">
    <name type="scientific">Murid herpesvirus 1 (strain K181)</name>
    <name type="common">MuHV-1</name>
    <name type="synonym">Mouse cytomegalovirus</name>
    <dbReference type="NCBI Taxonomy" id="69156"/>
    <lineage>
        <taxon>Viruses</taxon>
        <taxon>Duplodnaviria</taxon>
        <taxon>Heunggongvirae</taxon>
        <taxon>Peploviricota</taxon>
        <taxon>Herviviricetes</taxon>
        <taxon>Herpesvirales</taxon>
        <taxon>Orthoherpesviridae</taxon>
        <taxon>Betaherpesvirinae</taxon>
        <taxon>Muromegalovirus</taxon>
        <taxon>Muromegalovirus muridbeta1</taxon>
        <taxon>Murid herpesvirus 1</taxon>
    </lineage>
</organism>
<keyword evidence="2" id="KW-0812">Transmembrane</keyword>
<proteinExistence type="predicted"/>
<dbReference type="InterPro" id="IPR038708">
    <property type="entry name" value="Gp34-like_sf"/>
</dbReference>
<reference evidence="3 4" key="1">
    <citation type="journal article" date="2005" name="J. Virol.">
        <title>Use of a murine cytomegalovirus K181-derived bacterial artificial chromosome as a vaccine vector for immunocontraception.</title>
        <authorList>
            <person name="Redwood A.J."/>
            <person name="Messerle M."/>
            <person name="Harvey N.L."/>
            <person name="Hardy C.M."/>
            <person name="Kozinowski U.H."/>
            <person name="Lawson M.A."/>
            <person name="Shellam G.R."/>
        </authorList>
    </citation>
    <scope>NUCLEOTIDE SEQUENCE [LARGE SCALE GENOMIC DNA]</scope>
    <source>
        <strain evidence="3">K181</strain>
    </source>
</reference>
<keyword evidence="2" id="KW-0472">Membrane</keyword>
<evidence type="ECO:0000313" key="3">
    <source>
        <dbReference type="EMBL" id="CAP08052.1"/>
    </source>
</evidence>
<dbReference type="EMBL" id="AM886412">
    <property type="protein sequence ID" value="CAP08052.1"/>
    <property type="molecule type" value="Genomic_DNA"/>
</dbReference>
<organismHost>
    <name type="scientific">Mus musculus</name>
    <name type="common">Mouse</name>
    <dbReference type="NCBI Taxonomy" id="10090"/>
</organismHost>
<feature type="compositionally biased region" description="Polar residues" evidence="1">
    <location>
        <begin position="174"/>
        <end position="186"/>
    </location>
</feature>
<dbReference type="Proteomes" id="UP000158680">
    <property type="component" value="Segment"/>
</dbReference>
<evidence type="ECO:0000313" key="4">
    <source>
        <dbReference type="Proteomes" id="UP000158680"/>
    </source>
</evidence>
<gene>
    <name evidence="3" type="primary">m08</name>
</gene>
<feature type="compositionally biased region" description="Pro residues" evidence="1">
    <location>
        <begin position="224"/>
        <end position="239"/>
    </location>
</feature>
<accession>A8E1I9</accession>
<keyword evidence="2" id="KW-1133">Transmembrane helix</keyword>
<feature type="region of interest" description="Disordered" evidence="1">
    <location>
        <begin position="150"/>
        <end position="240"/>
    </location>
</feature>
<feature type="region of interest" description="Disordered" evidence="1">
    <location>
        <begin position="335"/>
        <end position="356"/>
    </location>
</feature>
<feature type="compositionally biased region" description="Low complexity" evidence="1">
    <location>
        <begin position="187"/>
        <end position="223"/>
    </location>
</feature>
<dbReference type="Gene3D" id="2.60.40.2900">
    <property type="match status" value="1"/>
</dbReference>